<keyword evidence="3 10" id="KW-0812">Transmembrane</keyword>
<keyword evidence="2 10" id="KW-0808">Transferase</keyword>
<feature type="domain" description="Palmitoyltransferase DHHC" evidence="11">
    <location>
        <begin position="28"/>
        <end position="151"/>
    </location>
</feature>
<feature type="transmembrane region" description="Helical" evidence="10">
    <location>
        <begin position="110"/>
        <end position="136"/>
    </location>
</feature>
<proteinExistence type="inferred from homology"/>
<dbReference type="EC" id="2.3.1.225" evidence="10"/>
<gene>
    <name evidence="12" type="ORF">ACAT0790_LOCUS13453</name>
</gene>
<dbReference type="InterPro" id="IPR039859">
    <property type="entry name" value="PFA4/ZDH16/20/ERF2-like"/>
</dbReference>
<dbReference type="AlphaFoldDB" id="A0A7S1Q2Q8"/>
<keyword evidence="8 10" id="KW-0012">Acyltransferase</keyword>
<dbReference type="Pfam" id="PF01529">
    <property type="entry name" value="DHHC"/>
    <property type="match status" value="1"/>
</dbReference>
<protein>
    <recommendedName>
        <fullName evidence="10">Palmitoyltransferase</fullName>
        <ecNumber evidence="10">2.3.1.225</ecNumber>
    </recommendedName>
</protein>
<evidence type="ECO:0000256" key="9">
    <source>
        <dbReference type="ARBA" id="ARBA00048048"/>
    </source>
</evidence>
<dbReference type="InterPro" id="IPR001594">
    <property type="entry name" value="Palmitoyltrfase_DHHC"/>
</dbReference>
<organism evidence="12">
    <name type="scientific">Alexandrium catenella</name>
    <name type="common">Red tide dinoflagellate</name>
    <name type="synonym">Gonyaulax catenella</name>
    <dbReference type="NCBI Taxonomy" id="2925"/>
    <lineage>
        <taxon>Eukaryota</taxon>
        <taxon>Sar</taxon>
        <taxon>Alveolata</taxon>
        <taxon>Dinophyceae</taxon>
        <taxon>Gonyaulacales</taxon>
        <taxon>Pyrocystaceae</taxon>
        <taxon>Alexandrium</taxon>
    </lineage>
</organism>
<dbReference type="PANTHER" id="PTHR22883:SF43">
    <property type="entry name" value="PALMITOYLTRANSFERASE APP"/>
    <property type="match status" value="1"/>
</dbReference>
<keyword evidence="4 10" id="KW-1133">Transmembrane helix</keyword>
<dbReference type="GO" id="GO:0005794">
    <property type="term" value="C:Golgi apparatus"/>
    <property type="evidence" value="ECO:0007669"/>
    <property type="project" value="TreeGrafter"/>
</dbReference>
<reference evidence="12" key="1">
    <citation type="submission" date="2021-01" db="EMBL/GenBank/DDBJ databases">
        <authorList>
            <person name="Corre E."/>
            <person name="Pelletier E."/>
            <person name="Niang G."/>
            <person name="Scheremetjew M."/>
            <person name="Finn R."/>
            <person name="Kale V."/>
            <person name="Holt S."/>
            <person name="Cochrane G."/>
            <person name="Meng A."/>
            <person name="Brown T."/>
            <person name="Cohen L."/>
        </authorList>
    </citation>
    <scope>NUCLEOTIDE SEQUENCE</scope>
    <source>
        <strain evidence="12">OF101</strain>
    </source>
</reference>
<evidence type="ECO:0000256" key="6">
    <source>
        <dbReference type="ARBA" id="ARBA00023139"/>
    </source>
</evidence>
<accession>A0A7S1Q2Q8</accession>
<evidence type="ECO:0000256" key="4">
    <source>
        <dbReference type="ARBA" id="ARBA00022989"/>
    </source>
</evidence>
<evidence type="ECO:0000313" key="12">
    <source>
        <dbReference type="EMBL" id="CAD9113043.1"/>
    </source>
</evidence>
<comment type="catalytic activity">
    <reaction evidence="9 10">
        <text>L-cysteinyl-[protein] + hexadecanoyl-CoA = S-hexadecanoyl-L-cysteinyl-[protein] + CoA</text>
        <dbReference type="Rhea" id="RHEA:36683"/>
        <dbReference type="Rhea" id="RHEA-COMP:10131"/>
        <dbReference type="Rhea" id="RHEA-COMP:11032"/>
        <dbReference type="ChEBI" id="CHEBI:29950"/>
        <dbReference type="ChEBI" id="CHEBI:57287"/>
        <dbReference type="ChEBI" id="CHEBI:57379"/>
        <dbReference type="ChEBI" id="CHEBI:74151"/>
        <dbReference type="EC" id="2.3.1.225"/>
    </reaction>
</comment>
<sequence>MGAGPPVLDISTSEPVDDLTGEQVRQGYRWCTTCKVIRPPRASHCKDCNQCVLTWDHHCPFVNNCVGQRNYGYFSAFLCSTLCLGASVFSGMGIFFYATSGGNQSSLHGLTLYGLIALIGVPTAVLALGVLGLSLFHAVLCCAGCTTKEAYRALFKGQATRGGPTLSSWRAPSLLHLRNRVSLTIV</sequence>
<dbReference type="GO" id="GO:0019706">
    <property type="term" value="F:protein-cysteine S-palmitoyltransferase activity"/>
    <property type="evidence" value="ECO:0007669"/>
    <property type="project" value="UniProtKB-EC"/>
</dbReference>
<keyword evidence="6" id="KW-0564">Palmitate</keyword>
<keyword evidence="7" id="KW-0449">Lipoprotein</keyword>
<feature type="transmembrane region" description="Helical" evidence="10">
    <location>
        <begin position="71"/>
        <end position="98"/>
    </location>
</feature>
<evidence type="ECO:0000256" key="5">
    <source>
        <dbReference type="ARBA" id="ARBA00023136"/>
    </source>
</evidence>
<evidence type="ECO:0000256" key="10">
    <source>
        <dbReference type="RuleBase" id="RU079119"/>
    </source>
</evidence>
<dbReference type="EMBL" id="HBGE01022216">
    <property type="protein sequence ID" value="CAD9113043.1"/>
    <property type="molecule type" value="Transcribed_RNA"/>
</dbReference>
<evidence type="ECO:0000256" key="8">
    <source>
        <dbReference type="ARBA" id="ARBA00023315"/>
    </source>
</evidence>
<dbReference type="GO" id="GO:0006612">
    <property type="term" value="P:protein targeting to membrane"/>
    <property type="evidence" value="ECO:0007669"/>
    <property type="project" value="TreeGrafter"/>
</dbReference>
<evidence type="ECO:0000256" key="7">
    <source>
        <dbReference type="ARBA" id="ARBA00023288"/>
    </source>
</evidence>
<evidence type="ECO:0000256" key="1">
    <source>
        <dbReference type="ARBA" id="ARBA00004127"/>
    </source>
</evidence>
<name>A0A7S1Q2Q8_ALECA</name>
<keyword evidence="5 10" id="KW-0472">Membrane</keyword>
<evidence type="ECO:0000256" key="2">
    <source>
        <dbReference type="ARBA" id="ARBA00022679"/>
    </source>
</evidence>
<comment type="subcellular location">
    <subcellularLocation>
        <location evidence="1">Endomembrane system</location>
        <topology evidence="1">Multi-pass membrane protein</topology>
    </subcellularLocation>
</comment>
<comment type="similarity">
    <text evidence="10">Belongs to the DHHC palmitoyltransferase family.</text>
</comment>
<dbReference type="PROSITE" id="PS50216">
    <property type="entry name" value="DHHC"/>
    <property type="match status" value="1"/>
</dbReference>
<comment type="domain">
    <text evidence="10">The DHHC domain is required for palmitoyltransferase activity.</text>
</comment>
<dbReference type="PANTHER" id="PTHR22883">
    <property type="entry name" value="ZINC FINGER DHHC DOMAIN CONTAINING PROTEIN"/>
    <property type="match status" value="1"/>
</dbReference>
<dbReference type="GO" id="GO:0005783">
    <property type="term" value="C:endoplasmic reticulum"/>
    <property type="evidence" value="ECO:0007669"/>
    <property type="project" value="TreeGrafter"/>
</dbReference>
<evidence type="ECO:0000256" key="3">
    <source>
        <dbReference type="ARBA" id="ARBA00022692"/>
    </source>
</evidence>
<evidence type="ECO:0000259" key="11">
    <source>
        <dbReference type="Pfam" id="PF01529"/>
    </source>
</evidence>